<accession>A0A1R2B590</accession>
<evidence type="ECO:0000313" key="2">
    <source>
        <dbReference type="Proteomes" id="UP000187209"/>
    </source>
</evidence>
<dbReference type="Proteomes" id="UP000187209">
    <property type="component" value="Unassembled WGS sequence"/>
</dbReference>
<proteinExistence type="predicted"/>
<comment type="caution">
    <text evidence="1">The sequence shown here is derived from an EMBL/GenBank/DDBJ whole genome shotgun (WGS) entry which is preliminary data.</text>
</comment>
<protein>
    <submittedName>
        <fullName evidence="1">Uncharacterized protein</fullName>
    </submittedName>
</protein>
<evidence type="ECO:0000313" key="1">
    <source>
        <dbReference type="EMBL" id="OMJ71953.1"/>
    </source>
</evidence>
<reference evidence="1 2" key="1">
    <citation type="submission" date="2016-11" db="EMBL/GenBank/DDBJ databases">
        <title>The macronuclear genome of Stentor coeruleus: a giant cell with tiny introns.</title>
        <authorList>
            <person name="Slabodnick M."/>
            <person name="Ruby J.G."/>
            <person name="Reiff S.B."/>
            <person name="Swart E.C."/>
            <person name="Gosai S."/>
            <person name="Prabakaran S."/>
            <person name="Witkowska E."/>
            <person name="Larue G.E."/>
            <person name="Fisher S."/>
            <person name="Freeman R.M."/>
            <person name="Gunawardena J."/>
            <person name="Chu W."/>
            <person name="Stover N.A."/>
            <person name="Gregory B.D."/>
            <person name="Nowacki M."/>
            <person name="Derisi J."/>
            <person name="Roy S.W."/>
            <person name="Marshall W.F."/>
            <person name="Sood P."/>
        </authorList>
    </citation>
    <scope>NUCLEOTIDE SEQUENCE [LARGE SCALE GENOMIC DNA]</scope>
    <source>
        <strain evidence="1">WM001</strain>
    </source>
</reference>
<organism evidence="1 2">
    <name type="scientific">Stentor coeruleus</name>
    <dbReference type="NCBI Taxonomy" id="5963"/>
    <lineage>
        <taxon>Eukaryota</taxon>
        <taxon>Sar</taxon>
        <taxon>Alveolata</taxon>
        <taxon>Ciliophora</taxon>
        <taxon>Postciliodesmatophora</taxon>
        <taxon>Heterotrichea</taxon>
        <taxon>Heterotrichida</taxon>
        <taxon>Stentoridae</taxon>
        <taxon>Stentor</taxon>
    </lineage>
</organism>
<keyword evidence="2" id="KW-1185">Reference proteome</keyword>
<sequence length="160" mass="18094">MDSQKDESTSLKIEEDHHLKRLNIPSSVASPVGTPTNYYIEVNETGSIEVGFSGRNSLRSITISRKNSLSNLSRRFSNISAEDMSPKHTKLVSDLESLQKKVMIMSSMLENNVNALKRVIAKNEEIEIILKEKEFAKEFYKEKNRNNDEICGALDSCLII</sequence>
<dbReference type="AlphaFoldDB" id="A0A1R2B590"/>
<name>A0A1R2B590_9CILI</name>
<dbReference type="EMBL" id="MPUH01000942">
    <property type="protein sequence ID" value="OMJ71953.1"/>
    <property type="molecule type" value="Genomic_DNA"/>
</dbReference>
<gene>
    <name evidence="1" type="ORF">SteCoe_29716</name>
</gene>